<name>A0AAD9K9L8_RIDPI</name>
<dbReference type="EMBL" id="JAODUO010001281">
    <property type="protein sequence ID" value="KAK2167311.1"/>
    <property type="molecule type" value="Genomic_DNA"/>
</dbReference>
<comment type="caution">
    <text evidence="1">The sequence shown here is derived from an EMBL/GenBank/DDBJ whole genome shotgun (WGS) entry which is preliminary data.</text>
</comment>
<dbReference type="Proteomes" id="UP001209878">
    <property type="component" value="Unassembled WGS sequence"/>
</dbReference>
<keyword evidence="2" id="KW-1185">Reference proteome</keyword>
<evidence type="ECO:0000313" key="1">
    <source>
        <dbReference type="EMBL" id="KAK2167311.1"/>
    </source>
</evidence>
<sequence>MDRDVAAALYFHIGLSYIEILGALPINHRILIGEDGSEDKKKVAILLTVAGAEAQEVFRTFTYEPAKAAVGNQPAVPAETAEQFNTIVRKFTEFCVPRKNVIYERYAFHTRVQGEGRQSLIGASDSERLGLATRECGVRKVCTVKENGVLTSAEIKKEYPDIFKGLGCLEGTCKIHLRQN</sequence>
<protein>
    <submittedName>
        <fullName evidence="1">Uncharacterized protein</fullName>
    </submittedName>
</protein>
<gene>
    <name evidence="1" type="ORF">NP493_1280g00019</name>
</gene>
<reference evidence="1" key="1">
    <citation type="journal article" date="2023" name="Mol. Biol. Evol.">
        <title>Third-Generation Sequencing Reveals the Adaptive Role of the Epigenome in Three Deep-Sea Polychaetes.</title>
        <authorList>
            <person name="Perez M."/>
            <person name="Aroh O."/>
            <person name="Sun Y."/>
            <person name="Lan Y."/>
            <person name="Juniper S.K."/>
            <person name="Young C.R."/>
            <person name="Angers B."/>
            <person name="Qian P.Y."/>
        </authorList>
    </citation>
    <scope>NUCLEOTIDE SEQUENCE</scope>
    <source>
        <strain evidence="1">R07B-5</strain>
    </source>
</reference>
<dbReference type="AlphaFoldDB" id="A0AAD9K9L8"/>
<organism evidence="1 2">
    <name type="scientific">Ridgeia piscesae</name>
    <name type="common">Tubeworm</name>
    <dbReference type="NCBI Taxonomy" id="27915"/>
    <lineage>
        <taxon>Eukaryota</taxon>
        <taxon>Metazoa</taxon>
        <taxon>Spiralia</taxon>
        <taxon>Lophotrochozoa</taxon>
        <taxon>Annelida</taxon>
        <taxon>Polychaeta</taxon>
        <taxon>Sedentaria</taxon>
        <taxon>Canalipalpata</taxon>
        <taxon>Sabellida</taxon>
        <taxon>Siboglinidae</taxon>
        <taxon>Ridgeia</taxon>
    </lineage>
</organism>
<proteinExistence type="predicted"/>
<evidence type="ECO:0000313" key="2">
    <source>
        <dbReference type="Proteomes" id="UP001209878"/>
    </source>
</evidence>
<accession>A0AAD9K9L8</accession>